<evidence type="ECO:0000313" key="9">
    <source>
        <dbReference type="EMBL" id="QNO43524.1"/>
    </source>
</evidence>
<name>A0A7G9Y0N3_9EURY</name>
<evidence type="ECO:0000313" key="4">
    <source>
        <dbReference type="EMBL" id="QNO42487.1"/>
    </source>
</evidence>
<evidence type="ECO:0000313" key="7">
    <source>
        <dbReference type="EMBL" id="QNO42985.1"/>
    </source>
</evidence>
<dbReference type="AlphaFoldDB" id="A0A7G9Y0N3"/>
<dbReference type="EMBL" id="MT630750">
    <property type="protein sequence ID" value="QNO42572.1"/>
    <property type="molecule type" value="Genomic_DNA"/>
</dbReference>
<dbReference type="EMBL" id="MT630793">
    <property type="protein sequence ID" value="QNO43152.1"/>
    <property type="molecule type" value="Genomic_DNA"/>
</dbReference>
<dbReference type="EMBL" id="MT630651">
    <property type="protein sequence ID" value="QNO41567.1"/>
    <property type="molecule type" value="Genomic_DNA"/>
</dbReference>
<reference evidence="1" key="1">
    <citation type="submission" date="2020-06" db="EMBL/GenBank/DDBJ databases">
        <title>Unique genomic features of the anaerobic methanotrophic archaea.</title>
        <authorList>
            <person name="Chadwick G.L."/>
            <person name="Skennerton C.T."/>
            <person name="Laso-Perez R."/>
            <person name="Leu A.O."/>
            <person name="Speth D.R."/>
            <person name="Yu H."/>
            <person name="Morgan-Lang C."/>
            <person name="Hatzenpichler R."/>
            <person name="Goudeau D."/>
            <person name="Malmstrom R."/>
            <person name="Brazelton W.J."/>
            <person name="Woyke T."/>
            <person name="Hallam S.J."/>
            <person name="Tyson G.W."/>
            <person name="Wegener G."/>
            <person name="Boetius A."/>
            <person name="Orphan V."/>
        </authorList>
    </citation>
    <scope>NUCLEOTIDE SEQUENCE</scope>
</reference>
<proteinExistence type="predicted"/>
<evidence type="ECO:0000313" key="10">
    <source>
        <dbReference type="EMBL" id="QNO45506.1"/>
    </source>
</evidence>
<evidence type="ECO:0000313" key="1">
    <source>
        <dbReference type="EMBL" id="QNO41567.1"/>
    </source>
</evidence>
<sequence length="114" mass="12929">MPEQQSIRCGKVAAALYLHLKTTKTELTGILKDLGVKHRQSVDHHISRMQAAGWLKKTTPDNYEIHHSEAKRLVIDIYPGSFAEDDPEGMYLGAKTRINDAVERFGDIVKIREE</sequence>
<dbReference type="EMBL" id="MT631127">
    <property type="protein sequence ID" value="QNO45506.1"/>
    <property type="molecule type" value="Genomic_DNA"/>
</dbReference>
<protein>
    <submittedName>
        <fullName evidence="1">Uncharacterized protein</fullName>
    </submittedName>
</protein>
<dbReference type="EMBL" id="MT630708">
    <property type="protein sequence ID" value="QNO42121.1"/>
    <property type="molecule type" value="Genomic_DNA"/>
</dbReference>
<dbReference type="EMBL" id="MT630770">
    <property type="protein sequence ID" value="QNO42829.1"/>
    <property type="molecule type" value="Genomic_DNA"/>
</dbReference>
<evidence type="ECO:0000313" key="3">
    <source>
        <dbReference type="EMBL" id="QNO42279.1"/>
    </source>
</evidence>
<gene>
    <name evidence="7" type="ORF">ABGNOHFO_00004</name>
    <name evidence="3" type="ORF">CCKMDOMK_00008</name>
    <name evidence="8" type="ORF">CIHDLBAA_00004</name>
    <name evidence="10" type="ORF">FIICPACM_00008</name>
    <name evidence="1" type="ORF">HEBJAHIM_00008</name>
    <name evidence="2" type="ORF">INBEEEIC_00023</name>
    <name evidence="4" type="ORF">LBOOMNCC_00040</name>
    <name evidence="6" type="ORF">MGECJJGJ_00008</name>
    <name evidence="5" type="ORF">MMDHCPHC_00008</name>
    <name evidence="9" type="ORF">NFCMFEAA_00004</name>
</gene>
<evidence type="ECO:0000313" key="5">
    <source>
        <dbReference type="EMBL" id="QNO42572.1"/>
    </source>
</evidence>
<dbReference type="EMBL" id="MT630742">
    <property type="protein sequence ID" value="QNO42487.1"/>
    <property type="molecule type" value="Genomic_DNA"/>
</dbReference>
<dbReference type="EMBL" id="MT630785">
    <property type="protein sequence ID" value="QNO42985.1"/>
    <property type="molecule type" value="Genomic_DNA"/>
</dbReference>
<organism evidence="1">
    <name type="scientific">Candidatus Methanogaster sp. ANME-2c ERB4</name>
    <dbReference type="NCBI Taxonomy" id="2759911"/>
    <lineage>
        <taxon>Archaea</taxon>
        <taxon>Methanobacteriati</taxon>
        <taxon>Methanobacteriota</taxon>
        <taxon>Stenosarchaea group</taxon>
        <taxon>Methanomicrobia</taxon>
        <taxon>Methanosarcinales</taxon>
        <taxon>ANME-2 cluster</taxon>
        <taxon>Candidatus Methanogasteraceae</taxon>
        <taxon>Candidatus Methanogaster</taxon>
    </lineage>
</organism>
<evidence type="ECO:0000313" key="8">
    <source>
        <dbReference type="EMBL" id="QNO43152.1"/>
    </source>
</evidence>
<evidence type="ECO:0000313" key="6">
    <source>
        <dbReference type="EMBL" id="QNO42829.1"/>
    </source>
</evidence>
<dbReference type="EMBL" id="MT630726">
    <property type="protein sequence ID" value="QNO42279.1"/>
    <property type="molecule type" value="Genomic_DNA"/>
</dbReference>
<accession>A0A7G9Y0N3</accession>
<dbReference type="EMBL" id="MT630844">
    <property type="protein sequence ID" value="QNO43524.1"/>
    <property type="molecule type" value="Genomic_DNA"/>
</dbReference>
<evidence type="ECO:0000313" key="2">
    <source>
        <dbReference type="EMBL" id="QNO42121.1"/>
    </source>
</evidence>